<evidence type="ECO:0000256" key="1">
    <source>
        <dbReference type="SAM" id="SignalP"/>
    </source>
</evidence>
<dbReference type="EMBL" id="JASJQH010009572">
    <property type="protein sequence ID" value="KAK9679095.1"/>
    <property type="molecule type" value="Genomic_DNA"/>
</dbReference>
<feature type="chain" id="PRO_5047168383" evidence="1">
    <location>
        <begin position="21"/>
        <end position="368"/>
    </location>
</feature>
<name>A0ABR2VLL8_9FUNG</name>
<gene>
    <name evidence="2" type="ORF">K7432_016416</name>
</gene>
<proteinExistence type="predicted"/>
<sequence>MMLLTNNLLFIISSALLASGHLVERGYTPPVGINYCQDLVSHLNSRYNARILSEKCTGSHESGSGGIELLDPAELRCHDLVDLVRERGVLVDIRVCPIDEREERMNALTSDAMRDDYEHHCRRVVERLRLFEAKVHPEVCHRLARGDDGKGGDELRRTDYTKLSCGKLVRLARKIGIPVSSVICRNPARGDDNDFALINLDDIDHSGDRDSRPSENQTCPNIVARLQVLGINVNVDVCLGLEVHRRLSRSDVDRMRCRDVAAYAKVLGIISVDVNVCLRREPHSENRILRREESDSRCKLIQDQLVSEGILRNSYTCSDDQGASDLFDSLNLSHRGDQDYCDKIKEKVNEYGIPVKLVICLGKPVIIV</sequence>
<reference evidence="2 3" key="1">
    <citation type="submission" date="2023-04" db="EMBL/GenBank/DDBJ databases">
        <title>Genome of Basidiobolus ranarum AG-B5.</title>
        <authorList>
            <person name="Stajich J.E."/>
            <person name="Carter-House D."/>
            <person name="Gryganskyi A."/>
        </authorList>
    </citation>
    <scope>NUCLEOTIDE SEQUENCE [LARGE SCALE GENOMIC DNA]</scope>
    <source>
        <strain evidence="2 3">AG-B5</strain>
    </source>
</reference>
<feature type="signal peptide" evidence="1">
    <location>
        <begin position="1"/>
        <end position="20"/>
    </location>
</feature>
<evidence type="ECO:0000313" key="2">
    <source>
        <dbReference type="EMBL" id="KAK9679095.1"/>
    </source>
</evidence>
<keyword evidence="3" id="KW-1185">Reference proteome</keyword>
<accession>A0ABR2VLL8</accession>
<keyword evidence="1" id="KW-0732">Signal</keyword>
<evidence type="ECO:0000313" key="3">
    <source>
        <dbReference type="Proteomes" id="UP001479436"/>
    </source>
</evidence>
<dbReference type="Proteomes" id="UP001479436">
    <property type="component" value="Unassembled WGS sequence"/>
</dbReference>
<comment type="caution">
    <text evidence="2">The sequence shown here is derived from an EMBL/GenBank/DDBJ whole genome shotgun (WGS) entry which is preliminary data.</text>
</comment>
<organism evidence="2 3">
    <name type="scientific">Basidiobolus ranarum</name>
    <dbReference type="NCBI Taxonomy" id="34480"/>
    <lineage>
        <taxon>Eukaryota</taxon>
        <taxon>Fungi</taxon>
        <taxon>Fungi incertae sedis</taxon>
        <taxon>Zoopagomycota</taxon>
        <taxon>Entomophthoromycotina</taxon>
        <taxon>Basidiobolomycetes</taxon>
        <taxon>Basidiobolales</taxon>
        <taxon>Basidiobolaceae</taxon>
        <taxon>Basidiobolus</taxon>
    </lineage>
</organism>
<protein>
    <submittedName>
        <fullName evidence="2">Uncharacterized protein</fullName>
    </submittedName>
</protein>